<gene>
    <name evidence="1" type="ORF">HanXRQr2_Chr12g0555861</name>
</gene>
<keyword evidence="2" id="KW-1185">Reference proteome</keyword>
<accession>A0A9K3HIX8</accession>
<name>A0A9K3HIX8_HELAN</name>
<organism evidence="1 2">
    <name type="scientific">Helianthus annuus</name>
    <name type="common">Common sunflower</name>
    <dbReference type="NCBI Taxonomy" id="4232"/>
    <lineage>
        <taxon>Eukaryota</taxon>
        <taxon>Viridiplantae</taxon>
        <taxon>Streptophyta</taxon>
        <taxon>Embryophyta</taxon>
        <taxon>Tracheophyta</taxon>
        <taxon>Spermatophyta</taxon>
        <taxon>Magnoliopsida</taxon>
        <taxon>eudicotyledons</taxon>
        <taxon>Gunneridae</taxon>
        <taxon>Pentapetalae</taxon>
        <taxon>asterids</taxon>
        <taxon>campanulids</taxon>
        <taxon>Asterales</taxon>
        <taxon>Asteraceae</taxon>
        <taxon>Asteroideae</taxon>
        <taxon>Heliantheae alliance</taxon>
        <taxon>Heliantheae</taxon>
        <taxon>Helianthus</taxon>
    </lineage>
</organism>
<evidence type="ECO:0000313" key="1">
    <source>
        <dbReference type="EMBL" id="KAF5779143.1"/>
    </source>
</evidence>
<dbReference type="Proteomes" id="UP000215914">
    <property type="component" value="Unassembled WGS sequence"/>
</dbReference>
<dbReference type="AlphaFoldDB" id="A0A9K3HIX8"/>
<sequence length="41" mass="4858">MSSPEKSRSVRLKLVGVITPRRMIVSRSIFWIFFHLYSCDN</sequence>
<comment type="caution">
    <text evidence="1">The sequence shown here is derived from an EMBL/GenBank/DDBJ whole genome shotgun (WGS) entry which is preliminary data.</text>
</comment>
<dbReference type="EMBL" id="MNCJ02000327">
    <property type="protein sequence ID" value="KAF5779143.1"/>
    <property type="molecule type" value="Genomic_DNA"/>
</dbReference>
<reference evidence="1" key="1">
    <citation type="journal article" date="2017" name="Nature">
        <title>The sunflower genome provides insights into oil metabolism, flowering and Asterid evolution.</title>
        <authorList>
            <person name="Badouin H."/>
            <person name="Gouzy J."/>
            <person name="Grassa C.J."/>
            <person name="Murat F."/>
            <person name="Staton S.E."/>
            <person name="Cottret L."/>
            <person name="Lelandais-Briere C."/>
            <person name="Owens G.L."/>
            <person name="Carrere S."/>
            <person name="Mayjonade B."/>
            <person name="Legrand L."/>
            <person name="Gill N."/>
            <person name="Kane N.C."/>
            <person name="Bowers J.E."/>
            <person name="Hubner S."/>
            <person name="Bellec A."/>
            <person name="Berard A."/>
            <person name="Berges H."/>
            <person name="Blanchet N."/>
            <person name="Boniface M.C."/>
            <person name="Brunel D."/>
            <person name="Catrice O."/>
            <person name="Chaidir N."/>
            <person name="Claudel C."/>
            <person name="Donnadieu C."/>
            <person name="Faraut T."/>
            <person name="Fievet G."/>
            <person name="Helmstetter N."/>
            <person name="King M."/>
            <person name="Knapp S.J."/>
            <person name="Lai Z."/>
            <person name="Le Paslier M.C."/>
            <person name="Lippi Y."/>
            <person name="Lorenzon L."/>
            <person name="Mandel J.R."/>
            <person name="Marage G."/>
            <person name="Marchand G."/>
            <person name="Marquand E."/>
            <person name="Bret-Mestries E."/>
            <person name="Morien E."/>
            <person name="Nambeesan S."/>
            <person name="Nguyen T."/>
            <person name="Pegot-Espagnet P."/>
            <person name="Pouilly N."/>
            <person name="Raftis F."/>
            <person name="Sallet E."/>
            <person name="Schiex T."/>
            <person name="Thomas J."/>
            <person name="Vandecasteele C."/>
            <person name="Vares D."/>
            <person name="Vear F."/>
            <person name="Vautrin S."/>
            <person name="Crespi M."/>
            <person name="Mangin B."/>
            <person name="Burke J.M."/>
            <person name="Salse J."/>
            <person name="Munos S."/>
            <person name="Vincourt P."/>
            <person name="Rieseberg L.H."/>
            <person name="Langlade N.B."/>
        </authorList>
    </citation>
    <scope>NUCLEOTIDE SEQUENCE</scope>
    <source>
        <tissue evidence="1">Leaves</tissue>
    </source>
</reference>
<evidence type="ECO:0000313" key="2">
    <source>
        <dbReference type="Proteomes" id="UP000215914"/>
    </source>
</evidence>
<protein>
    <submittedName>
        <fullName evidence="1">Uncharacterized protein</fullName>
    </submittedName>
</protein>
<reference evidence="1" key="2">
    <citation type="submission" date="2020-06" db="EMBL/GenBank/DDBJ databases">
        <title>Helianthus annuus Genome sequencing and assembly Release 2.</title>
        <authorList>
            <person name="Gouzy J."/>
            <person name="Langlade N."/>
            <person name="Munos S."/>
        </authorList>
    </citation>
    <scope>NUCLEOTIDE SEQUENCE</scope>
    <source>
        <tissue evidence="1">Leaves</tissue>
    </source>
</reference>
<proteinExistence type="predicted"/>
<dbReference type="Gramene" id="mRNA:HanXRQr2_Chr12g0555861">
    <property type="protein sequence ID" value="mRNA:HanXRQr2_Chr12g0555861"/>
    <property type="gene ID" value="HanXRQr2_Chr12g0555861"/>
</dbReference>